<dbReference type="EMBL" id="JACHJV010000001">
    <property type="protein sequence ID" value="MBB4923774.1"/>
    <property type="molecule type" value="Genomic_DNA"/>
</dbReference>
<evidence type="ECO:0008006" key="4">
    <source>
        <dbReference type="Google" id="ProtNLM"/>
    </source>
</evidence>
<name>A0A7W7VVK1_KITKI</name>
<evidence type="ECO:0000313" key="3">
    <source>
        <dbReference type="Proteomes" id="UP000540506"/>
    </source>
</evidence>
<dbReference type="AlphaFoldDB" id="A0A7W7VVK1"/>
<gene>
    <name evidence="2" type="ORF">FHR34_002767</name>
</gene>
<dbReference type="Proteomes" id="UP000540506">
    <property type="component" value="Unassembled WGS sequence"/>
</dbReference>
<feature type="region of interest" description="Disordered" evidence="1">
    <location>
        <begin position="17"/>
        <end position="51"/>
    </location>
</feature>
<proteinExistence type="predicted"/>
<comment type="caution">
    <text evidence="2">The sequence shown here is derived from an EMBL/GenBank/DDBJ whole genome shotgun (WGS) entry which is preliminary data.</text>
</comment>
<dbReference type="CDD" id="cd00085">
    <property type="entry name" value="HNHc"/>
    <property type="match status" value="1"/>
</dbReference>
<feature type="region of interest" description="Disordered" evidence="1">
    <location>
        <begin position="64"/>
        <end position="90"/>
    </location>
</feature>
<evidence type="ECO:0000256" key="1">
    <source>
        <dbReference type="SAM" id="MobiDB-lite"/>
    </source>
</evidence>
<reference evidence="2 3" key="1">
    <citation type="submission" date="2020-08" db="EMBL/GenBank/DDBJ databases">
        <title>Sequencing the genomes of 1000 actinobacteria strains.</title>
        <authorList>
            <person name="Klenk H.-P."/>
        </authorList>
    </citation>
    <scope>NUCLEOTIDE SEQUENCE [LARGE SCALE GENOMIC DNA]</scope>
    <source>
        <strain evidence="2 3">DSM 41654</strain>
    </source>
</reference>
<feature type="region of interest" description="Disordered" evidence="1">
    <location>
        <begin position="221"/>
        <end position="253"/>
    </location>
</feature>
<organism evidence="2 3">
    <name type="scientific">Kitasatospora kifunensis</name>
    <name type="common">Streptomyces kifunensis</name>
    <dbReference type="NCBI Taxonomy" id="58351"/>
    <lineage>
        <taxon>Bacteria</taxon>
        <taxon>Bacillati</taxon>
        <taxon>Actinomycetota</taxon>
        <taxon>Actinomycetes</taxon>
        <taxon>Kitasatosporales</taxon>
        <taxon>Streptomycetaceae</taxon>
        <taxon>Kitasatospora</taxon>
    </lineage>
</organism>
<dbReference type="InterPro" id="IPR003615">
    <property type="entry name" value="HNH_nuc"/>
</dbReference>
<sequence length="253" mass="28309">MTGHAWARVNGRVYAREGAVPQDAPSTAPWGRLRGDGRGTPVESPRRLLPSPSDLTFERLYEYPRGRPTRNPRPGSNMGTSEAPIPRSRSLCGMCRPGRLRASARVRPDTSSLRIVYPDDRSIPNRIRAWMATNRRPLPPYSTEALELIRNGFDNGQRRARLPADWPQRRLIVLARDGYRCRAIRADTGRPCEASANQVDHIRRGDDHGYANLQALCQHHHASKTGSEGGRAASVARSRRARLRPPERHPGAL</sequence>
<accession>A0A7W7VVK1</accession>
<evidence type="ECO:0000313" key="2">
    <source>
        <dbReference type="EMBL" id="MBB4923774.1"/>
    </source>
</evidence>
<keyword evidence="3" id="KW-1185">Reference proteome</keyword>
<protein>
    <recommendedName>
        <fullName evidence="4">HNH endonuclease</fullName>
    </recommendedName>
</protein>
<feature type="compositionally biased region" description="Basic and acidic residues" evidence="1">
    <location>
        <begin position="244"/>
        <end position="253"/>
    </location>
</feature>